<comment type="cofactor">
    <cofactor evidence="5">
        <name>Mg(2+)</name>
        <dbReference type="ChEBI" id="CHEBI:18420"/>
    </cofactor>
</comment>
<evidence type="ECO:0000256" key="3">
    <source>
        <dbReference type="ARBA" id="ARBA00022801"/>
    </source>
</evidence>
<dbReference type="Pfam" id="PF00459">
    <property type="entry name" value="Inositol_P"/>
    <property type="match status" value="1"/>
</dbReference>
<dbReference type="GO" id="GO:0046872">
    <property type="term" value="F:metal ion binding"/>
    <property type="evidence" value="ECO:0007669"/>
    <property type="project" value="UniProtKB-KW"/>
</dbReference>
<name>A0A7D9D119_9GAMM</name>
<sequence length="251" mass="27102">MFNHDHLLSFAKEAVQLALKSLENIGTAVPEYKFADDLPREVKATADLVLDGEIICRLATTGIPVLSEESGEHESMTSTSLKWVVDPLDGTVNYVRELAPCAVSIALYEGESPIFGVIGEYPTSRLAWGGPSIGAFIDDHPVRVSSISKKNKAILCTGFPSRFDFDGEGAMDFMIRMREYCKVRMLGSASLSLMQLAKGSADAYSEQDIMIWDVAAGLAIVEGAGGSINISAGRYVHSFNIFASNGLLQPD</sequence>
<feature type="binding site" evidence="5">
    <location>
        <position position="68"/>
    </location>
    <ligand>
        <name>Mg(2+)</name>
        <dbReference type="ChEBI" id="CHEBI:18420"/>
        <label>1</label>
        <note>catalytic</note>
    </ligand>
</feature>
<dbReference type="PANTHER" id="PTHR20854:SF4">
    <property type="entry name" value="INOSITOL-1-MONOPHOSPHATASE-RELATED"/>
    <property type="match status" value="1"/>
</dbReference>
<protein>
    <submittedName>
        <fullName evidence="6">Inositol monophosphatase/fructose-1,6-bisphosphatase family protein</fullName>
    </submittedName>
</protein>
<organism evidence="6">
    <name type="scientific">uncultured Woeseiaceae bacterium</name>
    <dbReference type="NCBI Taxonomy" id="1983305"/>
    <lineage>
        <taxon>Bacteria</taxon>
        <taxon>Pseudomonadati</taxon>
        <taxon>Pseudomonadota</taxon>
        <taxon>Gammaproteobacteria</taxon>
        <taxon>Woeseiales</taxon>
        <taxon>Woeseiaceae</taxon>
        <taxon>environmental samples</taxon>
    </lineage>
</organism>
<dbReference type="GO" id="GO:0006020">
    <property type="term" value="P:inositol metabolic process"/>
    <property type="evidence" value="ECO:0007669"/>
    <property type="project" value="TreeGrafter"/>
</dbReference>
<evidence type="ECO:0000256" key="2">
    <source>
        <dbReference type="ARBA" id="ARBA00022723"/>
    </source>
</evidence>
<evidence type="ECO:0000256" key="1">
    <source>
        <dbReference type="ARBA" id="ARBA00009759"/>
    </source>
</evidence>
<feature type="binding site" evidence="5">
    <location>
        <position position="213"/>
    </location>
    <ligand>
        <name>Mg(2+)</name>
        <dbReference type="ChEBI" id="CHEBI:18420"/>
        <label>1</label>
        <note>catalytic</note>
    </ligand>
</feature>
<dbReference type="CDD" id="cd01637">
    <property type="entry name" value="IMPase_like"/>
    <property type="match status" value="1"/>
</dbReference>
<dbReference type="InterPro" id="IPR020550">
    <property type="entry name" value="Inositol_monophosphatase_CS"/>
</dbReference>
<evidence type="ECO:0000256" key="4">
    <source>
        <dbReference type="ARBA" id="ARBA00022842"/>
    </source>
</evidence>
<dbReference type="PRINTS" id="PR00377">
    <property type="entry name" value="IMPHPHTASES"/>
</dbReference>
<dbReference type="GO" id="GO:0008934">
    <property type="term" value="F:inositol monophosphate 1-phosphatase activity"/>
    <property type="evidence" value="ECO:0007669"/>
    <property type="project" value="TreeGrafter"/>
</dbReference>
<dbReference type="PROSITE" id="PS00629">
    <property type="entry name" value="IMP_1"/>
    <property type="match status" value="1"/>
</dbReference>
<evidence type="ECO:0000313" key="6">
    <source>
        <dbReference type="EMBL" id="VUX54858.1"/>
    </source>
</evidence>
<dbReference type="InterPro" id="IPR020583">
    <property type="entry name" value="Inositol_monoP_metal-BS"/>
</dbReference>
<dbReference type="GO" id="GO:0007165">
    <property type="term" value="P:signal transduction"/>
    <property type="evidence" value="ECO:0007669"/>
    <property type="project" value="TreeGrafter"/>
</dbReference>
<gene>
    <name evidence="6" type="ORF">JTBB02_V1_10037</name>
</gene>
<reference evidence="6" key="1">
    <citation type="submission" date="2019-07" db="EMBL/GenBank/DDBJ databases">
        <authorList>
            <person name="Weber M."/>
            <person name="Kostadinov I."/>
            <person name="Kostadinov D I."/>
        </authorList>
    </citation>
    <scope>NUCLEOTIDE SEQUENCE</scope>
    <source>
        <strain evidence="6">Gfbio:sag-sample-b02:053724c1-46a9-4a36-b237-ea2bf867836b</strain>
    </source>
</reference>
<dbReference type="SUPFAM" id="SSF56655">
    <property type="entry name" value="Carbohydrate phosphatase"/>
    <property type="match status" value="1"/>
</dbReference>
<keyword evidence="3" id="KW-0378">Hydrolase</keyword>
<dbReference type="Gene3D" id="3.40.190.80">
    <property type="match status" value="1"/>
</dbReference>
<dbReference type="Gene3D" id="3.30.540.10">
    <property type="entry name" value="Fructose-1,6-Bisphosphatase, subunit A, domain 1"/>
    <property type="match status" value="1"/>
</dbReference>
<dbReference type="AlphaFoldDB" id="A0A7D9D119"/>
<accession>A0A7D9D119</accession>
<dbReference type="InterPro" id="IPR000760">
    <property type="entry name" value="Inositol_monophosphatase-like"/>
</dbReference>
<keyword evidence="4 5" id="KW-0460">Magnesium</keyword>
<dbReference type="GO" id="GO:0046854">
    <property type="term" value="P:phosphatidylinositol phosphate biosynthetic process"/>
    <property type="evidence" value="ECO:0007669"/>
    <property type="project" value="InterPro"/>
</dbReference>
<dbReference type="PANTHER" id="PTHR20854">
    <property type="entry name" value="INOSITOL MONOPHOSPHATASE"/>
    <property type="match status" value="1"/>
</dbReference>
<proteinExistence type="inferred from homology"/>
<feature type="binding site" evidence="5">
    <location>
        <position position="89"/>
    </location>
    <ligand>
        <name>Mg(2+)</name>
        <dbReference type="ChEBI" id="CHEBI:18420"/>
        <label>1</label>
        <note>catalytic</note>
    </ligand>
</feature>
<dbReference type="PROSITE" id="PS00630">
    <property type="entry name" value="IMP_2"/>
    <property type="match status" value="1"/>
</dbReference>
<dbReference type="EMBL" id="LR633966">
    <property type="protein sequence ID" value="VUX54858.1"/>
    <property type="molecule type" value="Genomic_DNA"/>
</dbReference>
<feature type="binding site" evidence="5">
    <location>
        <position position="88"/>
    </location>
    <ligand>
        <name>Mg(2+)</name>
        <dbReference type="ChEBI" id="CHEBI:18420"/>
        <label>1</label>
        <note>catalytic</note>
    </ligand>
</feature>
<feature type="binding site" evidence="5">
    <location>
        <position position="86"/>
    </location>
    <ligand>
        <name>Mg(2+)</name>
        <dbReference type="ChEBI" id="CHEBI:18420"/>
        <label>1</label>
        <note>catalytic</note>
    </ligand>
</feature>
<keyword evidence="2 5" id="KW-0479">Metal-binding</keyword>
<comment type="similarity">
    <text evidence="1">Belongs to the inositol monophosphatase superfamily.</text>
</comment>
<evidence type="ECO:0000256" key="5">
    <source>
        <dbReference type="PIRSR" id="PIRSR600760-2"/>
    </source>
</evidence>